<dbReference type="GO" id="GO:0046872">
    <property type="term" value="F:metal ion binding"/>
    <property type="evidence" value="ECO:0007669"/>
    <property type="project" value="UniProtKB-KW"/>
</dbReference>
<accession>A0A316FK68</accession>
<dbReference type="Pfam" id="PF00111">
    <property type="entry name" value="Fer2"/>
    <property type="match status" value="1"/>
</dbReference>
<dbReference type="FunFam" id="3.40.50.80:FF:000014">
    <property type="entry name" value="Na(+)-translocating NADH-quinone reductase subunit F"/>
    <property type="match status" value="1"/>
</dbReference>
<dbReference type="CDD" id="cd00207">
    <property type="entry name" value="fer2"/>
    <property type="match status" value="1"/>
</dbReference>
<organism evidence="30 31">
    <name type="scientific">Pleionea mediterranea</name>
    <dbReference type="NCBI Taxonomy" id="523701"/>
    <lineage>
        <taxon>Bacteria</taxon>
        <taxon>Pseudomonadati</taxon>
        <taxon>Pseudomonadota</taxon>
        <taxon>Gammaproteobacteria</taxon>
        <taxon>Oceanospirillales</taxon>
        <taxon>Pleioneaceae</taxon>
        <taxon>Pleionea</taxon>
    </lineage>
</organism>
<dbReference type="PROSITE" id="PS51384">
    <property type="entry name" value="FAD_FR"/>
    <property type="match status" value="1"/>
</dbReference>
<feature type="binding site" evidence="27">
    <location>
        <position position="76"/>
    </location>
    <ligand>
        <name>[2Fe-2S] cluster</name>
        <dbReference type="ChEBI" id="CHEBI:190135"/>
    </ligand>
</feature>
<evidence type="ECO:0000256" key="21">
    <source>
        <dbReference type="ARBA" id="ARBA00023075"/>
    </source>
</evidence>
<evidence type="ECO:0000313" key="31">
    <source>
        <dbReference type="Proteomes" id="UP000245790"/>
    </source>
</evidence>
<evidence type="ECO:0000256" key="8">
    <source>
        <dbReference type="ARBA" id="ARBA00022448"/>
    </source>
</evidence>
<dbReference type="SUPFAM" id="SSF54292">
    <property type="entry name" value="2Fe-2S ferredoxin-like"/>
    <property type="match status" value="1"/>
</dbReference>
<comment type="cofactor">
    <cofactor evidence="27">
        <name>[2Fe-2S] cluster</name>
        <dbReference type="ChEBI" id="CHEBI:190135"/>
    </cofactor>
    <text evidence="27">Binds 1 [2Fe-2S] cluster.</text>
</comment>
<dbReference type="EMBL" id="QGGU01000009">
    <property type="protein sequence ID" value="PWK48512.1"/>
    <property type="molecule type" value="Genomic_DNA"/>
</dbReference>
<evidence type="ECO:0000256" key="19">
    <source>
        <dbReference type="ARBA" id="ARBA00023053"/>
    </source>
</evidence>
<keyword evidence="22 27" id="KW-0472">Membrane</keyword>
<keyword evidence="18 27" id="KW-0520">NAD</keyword>
<dbReference type="Gene3D" id="2.40.30.10">
    <property type="entry name" value="Translation factors"/>
    <property type="match status" value="1"/>
</dbReference>
<evidence type="ECO:0000256" key="7">
    <source>
        <dbReference type="ARBA" id="ARBA00019729"/>
    </source>
</evidence>
<proteinExistence type="inferred from homology"/>
<keyword evidence="12 27" id="KW-0001">2Fe-2S</keyword>
<keyword evidence="17 27" id="KW-0411">Iron-sulfur</keyword>
<dbReference type="SUPFAM" id="SSF63380">
    <property type="entry name" value="Riboflavin synthase domain-like"/>
    <property type="match status" value="1"/>
</dbReference>
<keyword evidence="10" id="KW-0997">Cell inner membrane</keyword>
<dbReference type="PIRSF" id="PIRSF000044">
    <property type="entry name" value="Cis_Diol_DH_RD"/>
    <property type="match status" value="1"/>
</dbReference>
<dbReference type="InterPro" id="IPR010205">
    <property type="entry name" value="NqrF"/>
</dbReference>
<dbReference type="GO" id="GO:0006814">
    <property type="term" value="P:sodium ion transport"/>
    <property type="evidence" value="ECO:0007669"/>
    <property type="project" value="UniProtKB-UniRule"/>
</dbReference>
<dbReference type="EC" id="7.2.1.1" evidence="6 27"/>
<keyword evidence="20 27" id="KW-0406">Ion transport</keyword>
<evidence type="ECO:0000256" key="16">
    <source>
        <dbReference type="ARBA" id="ARBA00023004"/>
    </source>
</evidence>
<evidence type="ECO:0000256" key="3">
    <source>
        <dbReference type="ARBA" id="ARBA00004533"/>
    </source>
</evidence>
<dbReference type="InterPro" id="IPR012675">
    <property type="entry name" value="Beta-grasp_dom_sf"/>
</dbReference>
<reference evidence="30 31" key="1">
    <citation type="submission" date="2018-05" db="EMBL/GenBank/DDBJ databases">
        <title>Genomic Encyclopedia of Type Strains, Phase IV (KMG-IV): sequencing the most valuable type-strain genomes for metagenomic binning, comparative biology and taxonomic classification.</title>
        <authorList>
            <person name="Goeker M."/>
        </authorList>
    </citation>
    <scope>NUCLEOTIDE SEQUENCE [LARGE SCALE GENOMIC DNA]</scope>
    <source>
        <strain evidence="30 31">DSM 25350</strain>
    </source>
</reference>
<comment type="similarity">
    <text evidence="4 27">Belongs to the NqrF family.</text>
</comment>
<feature type="transmembrane region" description="Helical" evidence="27">
    <location>
        <begin position="6"/>
        <end position="25"/>
    </location>
</feature>
<keyword evidence="15 27" id="KW-1278">Translocase</keyword>
<evidence type="ECO:0000256" key="11">
    <source>
        <dbReference type="ARBA" id="ARBA00022630"/>
    </source>
</evidence>
<evidence type="ECO:0000256" key="1">
    <source>
        <dbReference type="ARBA" id="ARBA00001974"/>
    </source>
</evidence>
<evidence type="ECO:0000256" key="13">
    <source>
        <dbReference type="ARBA" id="ARBA00022723"/>
    </source>
</evidence>
<keyword evidence="9 27" id="KW-1003">Cell membrane</keyword>
<evidence type="ECO:0000256" key="18">
    <source>
        <dbReference type="ARBA" id="ARBA00023027"/>
    </source>
</evidence>
<comment type="cofactor">
    <cofactor evidence="1 27">
        <name>FAD</name>
        <dbReference type="ChEBI" id="CHEBI:57692"/>
    </cofactor>
</comment>
<keyword evidence="19 27" id="KW-0915">Sodium</keyword>
<sequence>MQEIILGVSVFTGVVLALVLIILFAKSKLVASGEVNISINDDADKSIQTNAGGKLLGALADSGIFVSSACGGGGTCGQCRCKILDGGGSILPTEESHITKREAAEGYRLSCQVAVKQDMKVELPDEVFGTKKWECEVISNDNVATFIKELRLKLPEGEVVPFKAGGYIQIECPPHVSKYSEMDVDKEYHPDWDRFKIWDLVSEVKEPVIRAYSMANYPEEKGMIMLNVRIATPPPNNWSLAPGKMSSYIFNLKQGDKVTISGPYGEFFAKDTKNEMVFIGGGAGMAPMRSHIFDQLRRINTDRKITFWYGARSKREMFYVEDFDMLANENDNFEWHTALSDPMPEDNWEGYTGFIHEVLYENYLKDHKAPEDCEYYMCGPPMMNAAVIKMLEDLGVERDNIFLDDFGG</sequence>
<dbReference type="PANTHER" id="PTHR43644:SF1">
    <property type="entry name" value="NAD(P)H-FLAVIN REDUCTASE"/>
    <property type="match status" value="1"/>
</dbReference>
<dbReference type="InterPro" id="IPR039261">
    <property type="entry name" value="FNR_nucleotide-bd"/>
</dbReference>
<gene>
    <name evidence="27" type="primary">nqrF</name>
    <name evidence="30" type="ORF">C8D97_10963</name>
</gene>
<dbReference type="SUPFAM" id="SSF52343">
    <property type="entry name" value="Ferredoxin reductase-like, C-terminal NADP-linked domain"/>
    <property type="match status" value="1"/>
</dbReference>
<evidence type="ECO:0000256" key="17">
    <source>
        <dbReference type="ARBA" id="ARBA00023014"/>
    </source>
</evidence>
<evidence type="ECO:0000256" key="24">
    <source>
        <dbReference type="ARBA" id="ARBA00030032"/>
    </source>
</evidence>
<dbReference type="NCBIfam" id="TIGR01941">
    <property type="entry name" value="nqrF"/>
    <property type="match status" value="1"/>
</dbReference>
<dbReference type="InterPro" id="IPR036010">
    <property type="entry name" value="2Fe-2S_ferredoxin-like_sf"/>
</dbReference>
<evidence type="ECO:0000256" key="10">
    <source>
        <dbReference type="ARBA" id="ARBA00022519"/>
    </source>
</evidence>
<evidence type="ECO:0000256" key="22">
    <source>
        <dbReference type="ARBA" id="ARBA00023136"/>
    </source>
</evidence>
<feature type="binding site" evidence="27">
    <location>
        <position position="79"/>
    </location>
    <ligand>
        <name>[2Fe-2S] cluster</name>
        <dbReference type="ChEBI" id="CHEBI:190135"/>
    </ligand>
</feature>
<dbReference type="GO" id="GO:0005886">
    <property type="term" value="C:plasma membrane"/>
    <property type="evidence" value="ECO:0007669"/>
    <property type="project" value="UniProtKB-SubCell"/>
</dbReference>
<feature type="domain" description="FAD-binding FR-type" evidence="29">
    <location>
        <begin position="130"/>
        <end position="270"/>
    </location>
</feature>
<evidence type="ECO:0000256" key="4">
    <source>
        <dbReference type="ARBA" id="ARBA00005570"/>
    </source>
</evidence>
<dbReference type="Pfam" id="PF00970">
    <property type="entry name" value="FAD_binding_6"/>
    <property type="match status" value="1"/>
</dbReference>
<evidence type="ECO:0000256" key="14">
    <source>
        <dbReference type="ARBA" id="ARBA00022827"/>
    </source>
</evidence>
<evidence type="ECO:0000256" key="12">
    <source>
        <dbReference type="ARBA" id="ARBA00022714"/>
    </source>
</evidence>
<comment type="catalytic activity">
    <reaction evidence="26 27">
        <text>a ubiquinone + n Na(+)(in) + NADH + H(+) = a ubiquinol + n Na(+)(out) + NAD(+)</text>
        <dbReference type="Rhea" id="RHEA:47748"/>
        <dbReference type="Rhea" id="RHEA-COMP:9565"/>
        <dbReference type="Rhea" id="RHEA-COMP:9566"/>
        <dbReference type="ChEBI" id="CHEBI:15378"/>
        <dbReference type="ChEBI" id="CHEBI:16389"/>
        <dbReference type="ChEBI" id="CHEBI:17976"/>
        <dbReference type="ChEBI" id="CHEBI:29101"/>
        <dbReference type="ChEBI" id="CHEBI:57540"/>
        <dbReference type="ChEBI" id="CHEBI:57945"/>
        <dbReference type="EC" id="7.2.1.1"/>
    </reaction>
</comment>
<comment type="function">
    <text evidence="2 27">NQR complex catalyzes the reduction of ubiquinone-1 to ubiquinol by two successive reactions, coupled with the transport of Na(+) ions from the cytoplasm to the periplasm. The first step is catalyzed by NqrF, which accepts electrons from NADH and reduces ubiquinone-1 to ubisemiquinone by a one-electron transfer pathway.</text>
</comment>
<dbReference type="OrthoDB" id="9806195at2"/>
<evidence type="ECO:0000256" key="25">
    <source>
        <dbReference type="ARBA" id="ARBA00030787"/>
    </source>
</evidence>
<dbReference type="PANTHER" id="PTHR43644">
    <property type="entry name" value="NA(+)-TRANSLOCATING NADH-QUINONE REDUCTASE SUBUNIT"/>
    <property type="match status" value="1"/>
</dbReference>
<feature type="binding site" evidence="27">
    <location>
        <position position="111"/>
    </location>
    <ligand>
        <name>[2Fe-2S] cluster</name>
        <dbReference type="ChEBI" id="CHEBI:190135"/>
    </ligand>
</feature>
<dbReference type="InterPro" id="IPR017938">
    <property type="entry name" value="Riboflavin_synthase-like_b-brl"/>
</dbReference>
<keyword evidence="11 27" id="KW-0285">Flavoprotein</keyword>
<keyword evidence="21 27" id="KW-0830">Ubiquinone</keyword>
<dbReference type="InterPro" id="IPR001709">
    <property type="entry name" value="Flavoprot_Pyr_Nucl_cyt_Rdtase"/>
</dbReference>
<keyword evidence="23 27" id="KW-0739">Sodium transport</keyword>
<dbReference type="Gene3D" id="3.10.20.30">
    <property type="match status" value="1"/>
</dbReference>
<dbReference type="Proteomes" id="UP000245790">
    <property type="component" value="Unassembled WGS sequence"/>
</dbReference>
<keyword evidence="13 27" id="KW-0479">Metal-binding</keyword>
<evidence type="ECO:0000256" key="15">
    <source>
        <dbReference type="ARBA" id="ARBA00022967"/>
    </source>
</evidence>
<evidence type="ECO:0000256" key="26">
    <source>
        <dbReference type="ARBA" id="ARBA00048891"/>
    </source>
</evidence>
<dbReference type="InterPro" id="IPR008333">
    <property type="entry name" value="Cbr1-like_FAD-bd_dom"/>
</dbReference>
<keyword evidence="14 27" id="KW-0274">FAD</keyword>
<evidence type="ECO:0000256" key="2">
    <source>
        <dbReference type="ARBA" id="ARBA00002972"/>
    </source>
</evidence>
<keyword evidence="16 27" id="KW-0408">Iron</keyword>
<dbReference type="CDD" id="cd06188">
    <property type="entry name" value="NADH_quinone_reductase"/>
    <property type="match status" value="1"/>
</dbReference>
<evidence type="ECO:0000256" key="23">
    <source>
        <dbReference type="ARBA" id="ARBA00023201"/>
    </source>
</evidence>
<comment type="subunit">
    <text evidence="5 27">Composed of six subunits; NqrA, NqrB, NqrC, NqrD, NqrE and NqrF.</text>
</comment>
<dbReference type="AlphaFoldDB" id="A0A316FK68"/>
<dbReference type="GO" id="GO:0016655">
    <property type="term" value="F:oxidoreductase activity, acting on NAD(P)H, quinone or similar compound as acceptor"/>
    <property type="evidence" value="ECO:0007669"/>
    <property type="project" value="InterPro"/>
</dbReference>
<feature type="domain" description="2Fe-2S ferredoxin-type" evidence="28">
    <location>
        <begin position="33"/>
        <end position="127"/>
    </location>
</feature>
<keyword evidence="31" id="KW-1185">Reference proteome</keyword>
<feature type="binding site" evidence="27">
    <location>
        <position position="70"/>
    </location>
    <ligand>
        <name>[2Fe-2S] cluster</name>
        <dbReference type="ChEBI" id="CHEBI:190135"/>
    </ligand>
</feature>
<evidence type="ECO:0000313" key="30">
    <source>
        <dbReference type="EMBL" id="PWK48512.1"/>
    </source>
</evidence>
<dbReference type="InterPro" id="IPR001041">
    <property type="entry name" value="2Fe-2S_ferredoxin-type"/>
</dbReference>
<evidence type="ECO:0000256" key="27">
    <source>
        <dbReference type="HAMAP-Rule" id="MF_00430"/>
    </source>
</evidence>
<comment type="caution">
    <text evidence="30">The sequence shown here is derived from an EMBL/GenBank/DDBJ whole genome shotgun (WGS) entry which is preliminary data.</text>
</comment>
<evidence type="ECO:0000256" key="6">
    <source>
        <dbReference type="ARBA" id="ARBA00013099"/>
    </source>
</evidence>
<evidence type="ECO:0000256" key="9">
    <source>
        <dbReference type="ARBA" id="ARBA00022475"/>
    </source>
</evidence>
<dbReference type="HAMAP" id="MF_00430">
    <property type="entry name" value="NqrF"/>
    <property type="match status" value="1"/>
</dbReference>
<dbReference type="InterPro" id="IPR001433">
    <property type="entry name" value="OxRdtase_FAD/NAD-bd"/>
</dbReference>
<dbReference type="Pfam" id="PF00175">
    <property type="entry name" value="NAD_binding_1"/>
    <property type="match status" value="1"/>
</dbReference>
<keyword evidence="27" id="KW-0812">Transmembrane</keyword>
<name>A0A316FK68_9GAMM</name>
<dbReference type="PRINTS" id="PR00371">
    <property type="entry name" value="FPNCR"/>
</dbReference>
<dbReference type="GO" id="GO:0009055">
    <property type="term" value="F:electron transfer activity"/>
    <property type="evidence" value="ECO:0007669"/>
    <property type="project" value="UniProtKB-UniRule"/>
</dbReference>
<dbReference type="PROSITE" id="PS51085">
    <property type="entry name" value="2FE2S_FER_2"/>
    <property type="match status" value="1"/>
</dbReference>
<dbReference type="InterPro" id="IPR017927">
    <property type="entry name" value="FAD-bd_FR_type"/>
</dbReference>
<dbReference type="GO" id="GO:0051537">
    <property type="term" value="F:2 iron, 2 sulfur cluster binding"/>
    <property type="evidence" value="ECO:0007669"/>
    <property type="project" value="UniProtKB-KW"/>
</dbReference>
<protein>
    <recommendedName>
        <fullName evidence="7 27">Na(+)-translocating NADH-quinone reductase subunit F</fullName>
        <shortName evidence="27">Na(+)-NQR subunit F</shortName>
        <shortName evidence="27">Na(+)-translocating NQR subunit F</shortName>
        <ecNumber evidence="6 27">7.2.1.1</ecNumber>
    </recommendedName>
    <alternativeName>
        <fullName evidence="25 27">NQR complex subunit F</fullName>
    </alternativeName>
    <alternativeName>
        <fullName evidence="24 27">NQR-1 subunit F</fullName>
    </alternativeName>
</protein>
<comment type="subcellular location">
    <subcellularLocation>
        <location evidence="3">Cell inner membrane</location>
    </subcellularLocation>
    <subcellularLocation>
        <location evidence="27">Cell membrane</location>
        <topology evidence="27">Single-pass membrane protein</topology>
    </subcellularLocation>
</comment>
<evidence type="ECO:0000259" key="29">
    <source>
        <dbReference type="PROSITE" id="PS51384"/>
    </source>
</evidence>
<keyword evidence="8 27" id="KW-0813">Transport</keyword>
<dbReference type="RefSeq" id="WP_109764185.1">
    <property type="nucleotide sequence ID" value="NZ_QGGU01000009.1"/>
</dbReference>
<evidence type="ECO:0000256" key="20">
    <source>
        <dbReference type="ARBA" id="ARBA00023065"/>
    </source>
</evidence>
<evidence type="ECO:0000259" key="28">
    <source>
        <dbReference type="PROSITE" id="PS51085"/>
    </source>
</evidence>
<keyword evidence="27" id="KW-1133">Transmembrane helix</keyword>
<evidence type="ECO:0000256" key="5">
    <source>
        <dbReference type="ARBA" id="ARBA00011309"/>
    </source>
</evidence>
<dbReference type="Gene3D" id="3.40.50.80">
    <property type="entry name" value="Nucleotide-binding domain of ferredoxin-NADP reductase (FNR) module"/>
    <property type="match status" value="1"/>
</dbReference>